<reference evidence="2" key="1">
    <citation type="submission" date="2018-05" db="EMBL/GenBank/DDBJ databases">
        <authorList>
            <person name="Lanie J.A."/>
            <person name="Ng W.-L."/>
            <person name="Kazmierczak K.M."/>
            <person name="Andrzejewski T.M."/>
            <person name="Davidsen T.M."/>
            <person name="Wayne K.J."/>
            <person name="Tettelin H."/>
            <person name="Glass J.I."/>
            <person name="Rusch D."/>
            <person name="Podicherti R."/>
            <person name="Tsui H.-C.T."/>
            <person name="Winkler M.E."/>
        </authorList>
    </citation>
    <scope>NUCLEOTIDE SEQUENCE</scope>
</reference>
<evidence type="ECO:0008006" key="3">
    <source>
        <dbReference type="Google" id="ProtNLM"/>
    </source>
</evidence>
<dbReference type="PROSITE" id="PS51257">
    <property type="entry name" value="PROKAR_LIPOPROTEIN"/>
    <property type="match status" value="1"/>
</dbReference>
<gene>
    <name evidence="2" type="ORF">METZ01_LOCUS3587</name>
</gene>
<organism evidence="2">
    <name type="scientific">marine metagenome</name>
    <dbReference type="NCBI Taxonomy" id="408172"/>
    <lineage>
        <taxon>unclassified sequences</taxon>
        <taxon>metagenomes</taxon>
        <taxon>ecological metagenomes</taxon>
    </lineage>
</organism>
<evidence type="ECO:0000256" key="1">
    <source>
        <dbReference type="SAM" id="Phobius"/>
    </source>
</evidence>
<dbReference type="AlphaFoldDB" id="A0A381NB11"/>
<name>A0A381NB11_9ZZZZ</name>
<sequence>MYYRLFRYFFSLVCILFVIGCRKDSQIESFHIKAEVDTTKATIGDIVSLRIIAEESDGLHLSFPDMEDSEFFEIRKKQYLKKGKGVVFNIVFWDTGRLEIPPYPIEIMKADNTVDYIMETDPFFITVYSTIKNSDGKNLKPIKEPVPVTTPISYRKIILSIAFLLLFGYMVYLWTRRIQIEKRKEIIQNIIPPPYEEALDSLELIRKVCDVKKFYVELSYILRKYVESSIYIKTLEMTTEEIDSYSSLIQMETYLLKEWIELLKRSDLIKYAKQIPEENKRENDLEWSRQFITSTNNYWRNLQVGMS</sequence>
<keyword evidence="1" id="KW-0812">Transmembrane</keyword>
<accession>A0A381NB11</accession>
<proteinExistence type="predicted"/>
<keyword evidence="1" id="KW-0472">Membrane</keyword>
<evidence type="ECO:0000313" key="2">
    <source>
        <dbReference type="EMBL" id="SUZ50733.1"/>
    </source>
</evidence>
<feature type="transmembrane region" description="Helical" evidence="1">
    <location>
        <begin position="157"/>
        <end position="175"/>
    </location>
</feature>
<dbReference type="EMBL" id="UINC01000186">
    <property type="protein sequence ID" value="SUZ50733.1"/>
    <property type="molecule type" value="Genomic_DNA"/>
</dbReference>
<protein>
    <recommendedName>
        <fullName evidence="3">DUF4381 domain-containing protein</fullName>
    </recommendedName>
</protein>
<keyword evidence="1" id="KW-1133">Transmembrane helix</keyword>